<dbReference type="InterPro" id="IPR036291">
    <property type="entry name" value="NAD(P)-bd_dom_sf"/>
</dbReference>
<dbReference type="Gene3D" id="3.40.50.720">
    <property type="entry name" value="NAD(P)-binding Rossmann-like Domain"/>
    <property type="match status" value="1"/>
</dbReference>
<dbReference type="PRINTS" id="PR00081">
    <property type="entry name" value="GDHRDH"/>
</dbReference>
<dbReference type="PRINTS" id="PR00080">
    <property type="entry name" value="SDRFAMILY"/>
</dbReference>
<evidence type="ECO:0008006" key="4">
    <source>
        <dbReference type="Google" id="ProtNLM"/>
    </source>
</evidence>
<dbReference type="Pfam" id="PF00106">
    <property type="entry name" value="adh_short"/>
    <property type="match status" value="1"/>
</dbReference>
<evidence type="ECO:0000313" key="3">
    <source>
        <dbReference type="EMBL" id="PCG71244.1"/>
    </source>
</evidence>
<name>A0A2A4JI37_HELVI</name>
<organism evidence="3">
    <name type="scientific">Heliothis virescens</name>
    <name type="common">Tobacco budworm moth</name>
    <dbReference type="NCBI Taxonomy" id="7102"/>
    <lineage>
        <taxon>Eukaryota</taxon>
        <taxon>Metazoa</taxon>
        <taxon>Ecdysozoa</taxon>
        <taxon>Arthropoda</taxon>
        <taxon>Hexapoda</taxon>
        <taxon>Insecta</taxon>
        <taxon>Pterygota</taxon>
        <taxon>Neoptera</taxon>
        <taxon>Endopterygota</taxon>
        <taxon>Lepidoptera</taxon>
        <taxon>Glossata</taxon>
        <taxon>Ditrysia</taxon>
        <taxon>Noctuoidea</taxon>
        <taxon>Noctuidae</taxon>
        <taxon>Heliothinae</taxon>
        <taxon>Heliothis</taxon>
    </lineage>
</organism>
<comment type="similarity">
    <text evidence="2">Belongs to the short-chain dehydrogenases/reductases (SDR) family.</text>
</comment>
<keyword evidence="1" id="KW-0560">Oxidoreductase</keyword>
<sequence length="305" mass="33730">MSIMRVVAITGCDSGLGWAIAARSAREGLVTVAGMYNGVNTKAAESLKKLCVHPCSLDVTNPESIAGFHDYVKCLLNENPNYKLHAIVNNAGVMTIGDYEWQTPAMIENTVNINLLGTMRVVSTFLPDLRKSALESTWSPKPRIINVASHCGLQPLPGFGPYSASKAGVLALTRALRMEHRRHGLSAVAFVPGGFVGSSNIISSQGAQGCTMLEHLNDEQKSFYGKRITTLTNYLQSATAHNVGYDSLRDENIIETFVKALTDDNPKDLYKVESWRYMFYYNLFKLPLPEATMEWIVKKFLNFPE</sequence>
<dbReference type="PANTHER" id="PTHR43313">
    <property type="entry name" value="SHORT-CHAIN DEHYDROGENASE/REDUCTASE FAMILY 9C"/>
    <property type="match status" value="1"/>
</dbReference>
<evidence type="ECO:0000256" key="2">
    <source>
        <dbReference type="RuleBase" id="RU000363"/>
    </source>
</evidence>
<dbReference type="EMBL" id="NWSH01001431">
    <property type="protein sequence ID" value="PCG71244.1"/>
    <property type="molecule type" value="Genomic_DNA"/>
</dbReference>
<reference evidence="3" key="1">
    <citation type="submission" date="2017-09" db="EMBL/GenBank/DDBJ databases">
        <title>Contemporary evolution of a Lepidopteran species, Heliothis virescens, in response to modern agricultural practices.</title>
        <authorList>
            <person name="Fritz M.L."/>
            <person name="Deyonke A.M."/>
            <person name="Papanicolaou A."/>
            <person name="Micinski S."/>
            <person name="Westbrook J."/>
            <person name="Gould F."/>
        </authorList>
    </citation>
    <scope>NUCLEOTIDE SEQUENCE [LARGE SCALE GENOMIC DNA]</scope>
    <source>
        <strain evidence="3">HvINT-</strain>
        <tissue evidence="3">Whole body</tissue>
    </source>
</reference>
<dbReference type="PANTHER" id="PTHR43313:SF36">
    <property type="entry name" value="D-BETA-HYDROXYBUTYRATE DEHYDROGENASE, MITOCHONDRIAL"/>
    <property type="match status" value="1"/>
</dbReference>
<protein>
    <recommendedName>
        <fullName evidence="4">D-beta-hydroxybutyrate dehydrogenase, mitochondrial</fullName>
    </recommendedName>
</protein>
<dbReference type="GO" id="GO:0016491">
    <property type="term" value="F:oxidoreductase activity"/>
    <property type="evidence" value="ECO:0007669"/>
    <property type="project" value="UniProtKB-KW"/>
</dbReference>
<dbReference type="STRING" id="7102.A0A2A4JI37"/>
<comment type="caution">
    <text evidence="3">The sequence shown here is derived from an EMBL/GenBank/DDBJ whole genome shotgun (WGS) entry which is preliminary data.</text>
</comment>
<dbReference type="SUPFAM" id="SSF51735">
    <property type="entry name" value="NAD(P)-binding Rossmann-fold domains"/>
    <property type="match status" value="1"/>
</dbReference>
<gene>
    <name evidence="3" type="ORF">B5V51_2079</name>
</gene>
<dbReference type="GO" id="GO:0008202">
    <property type="term" value="P:steroid metabolic process"/>
    <property type="evidence" value="ECO:0007669"/>
    <property type="project" value="TreeGrafter"/>
</dbReference>
<evidence type="ECO:0000256" key="1">
    <source>
        <dbReference type="ARBA" id="ARBA00023002"/>
    </source>
</evidence>
<dbReference type="AlphaFoldDB" id="A0A2A4JI37"/>
<dbReference type="InterPro" id="IPR020904">
    <property type="entry name" value="Sc_DH/Rdtase_CS"/>
</dbReference>
<dbReference type="PROSITE" id="PS00061">
    <property type="entry name" value="ADH_SHORT"/>
    <property type="match status" value="1"/>
</dbReference>
<accession>A0A2A4JI37</accession>
<dbReference type="InterPro" id="IPR002347">
    <property type="entry name" value="SDR_fam"/>
</dbReference>
<proteinExistence type="inferred from homology"/>